<keyword evidence="3" id="KW-0539">Nucleus</keyword>
<feature type="compositionally biased region" description="Basic and acidic residues" evidence="5">
    <location>
        <begin position="184"/>
        <end position="196"/>
    </location>
</feature>
<comment type="catalytic activity">
    <reaction evidence="1">
        <text>[protein]-peptidylproline (omega=180) = [protein]-peptidylproline (omega=0)</text>
        <dbReference type="Rhea" id="RHEA:16237"/>
        <dbReference type="Rhea" id="RHEA-COMP:10747"/>
        <dbReference type="Rhea" id="RHEA-COMP:10748"/>
        <dbReference type="ChEBI" id="CHEBI:83833"/>
        <dbReference type="ChEBI" id="CHEBI:83834"/>
        <dbReference type="EC" id="5.2.1.8"/>
    </reaction>
</comment>
<protein>
    <recommendedName>
        <fullName evidence="6">PPIase cyclophilin-type domain-containing protein</fullName>
    </recommendedName>
</protein>
<feature type="compositionally biased region" description="Basic and acidic residues" evidence="5">
    <location>
        <begin position="240"/>
        <end position="257"/>
    </location>
</feature>
<dbReference type="InterPro" id="IPR002130">
    <property type="entry name" value="Cyclophilin-type_PPIase_dom"/>
</dbReference>
<dbReference type="PANTHER" id="PTHR45625">
    <property type="entry name" value="PEPTIDYL-PROLYL CIS-TRANS ISOMERASE-RELATED"/>
    <property type="match status" value="1"/>
</dbReference>
<accession>A0A2S6C1Z7</accession>
<dbReference type="InterPro" id="IPR020892">
    <property type="entry name" value="Cyclophilin-type_PPIase_CS"/>
</dbReference>
<evidence type="ECO:0000256" key="3">
    <source>
        <dbReference type="ARBA" id="ARBA00023242"/>
    </source>
</evidence>
<dbReference type="STRING" id="357750.A0A2S6C1Z7"/>
<dbReference type="Pfam" id="PF00160">
    <property type="entry name" value="Pro_isomerase"/>
    <property type="match status" value="1"/>
</dbReference>
<evidence type="ECO:0000256" key="5">
    <source>
        <dbReference type="SAM" id="MobiDB-lite"/>
    </source>
</evidence>
<dbReference type="GO" id="GO:0003755">
    <property type="term" value="F:peptidyl-prolyl cis-trans isomerase activity"/>
    <property type="evidence" value="ECO:0007669"/>
    <property type="project" value="UniProtKB-EC"/>
</dbReference>
<feature type="region of interest" description="Disordered" evidence="5">
    <location>
        <begin position="184"/>
        <end position="216"/>
    </location>
</feature>
<dbReference type="PANTHER" id="PTHR45625:SF6">
    <property type="entry name" value="SPLICEOSOME-ASSOCIATED PROTEIN CWC27 HOMOLOG"/>
    <property type="match status" value="1"/>
</dbReference>
<dbReference type="SUPFAM" id="SSF50891">
    <property type="entry name" value="Cyclophilin-like"/>
    <property type="match status" value="1"/>
</dbReference>
<keyword evidence="8" id="KW-1185">Reference proteome</keyword>
<dbReference type="GO" id="GO:0071013">
    <property type="term" value="C:catalytic step 2 spliceosome"/>
    <property type="evidence" value="ECO:0007669"/>
    <property type="project" value="TreeGrafter"/>
</dbReference>
<proteinExistence type="inferred from homology"/>
<feature type="compositionally biased region" description="Acidic residues" evidence="5">
    <location>
        <begin position="282"/>
        <end position="295"/>
    </location>
</feature>
<evidence type="ECO:0000256" key="4">
    <source>
        <dbReference type="ARBA" id="ARBA00038509"/>
    </source>
</evidence>
<gene>
    <name evidence="7" type="ORF">CBER1_04563</name>
</gene>
<comment type="subcellular location">
    <subcellularLocation>
        <location evidence="2">Nucleus</location>
    </subcellularLocation>
</comment>
<dbReference type="PRINTS" id="PR00153">
    <property type="entry name" value="CSAPPISMRASE"/>
</dbReference>
<dbReference type="PROSITE" id="PS00170">
    <property type="entry name" value="CSA_PPIASE_1"/>
    <property type="match status" value="1"/>
</dbReference>
<feature type="region of interest" description="Disordered" evidence="5">
    <location>
        <begin position="235"/>
        <end position="356"/>
    </location>
</feature>
<dbReference type="Proteomes" id="UP000237631">
    <property type="component" value="Unassembled WGS sequence"/>
</dbReference>
<dbReference type="PROSITE" id="PS50072">
    <property type="entry name" value="CSA_PPIASE_2"/>
    <property type="match status" value="1"/>
</dbReference>
<name>A0A2S6C1Z7_9PEZI</name>
<comment type="caution">
    <text evidence="7">The sequence shown here is derived from an EMBL/GenBank/DDBJ whole genome shotgun (WGS) entry which is preliminary data.</text>
</comment>
<evidence type="ECO:0000259" key="6">
    <source>
        <dbReference type="PROSITE" id="PS50072"/>
    </source>
</evidence>
<dbReference type="InterPro" id="IPR044666">
    <property type="entry name" value="Cyclophilin_A-like"/>
</dbReference>
<feature type="compositionally biased region" description="Low complexity" evidence="5">
    <location>
        <begin position="379"/>
        <end position="399"/>
    </location>
</feature>
<sequence length="502" mass="55616">MAALYNLEPQPTAKVILNTTSGDLQLEIFAKQCPLAARNFLQHCLDGYYNNTVFHRLIPGFIVQGGDPTGTGSGGISAINNGDAFEDEFHTRLKFNRRGLLGMANEGPNTNGSQFFFTLGATPELQGKNTMFGRIEGDTIYNLMKMADTELVGLGEGSERPMYPTRITGAEVLVNPFEDMVARVKEAPRSKDEGKRDIKKRKKPLGKQVLSFGDDEEDAAPVMKKVKANPKLVAVEEEAQEKPKEKAPKQKKEKPSRQDQPTPDAVEVAAPEKASALKSKEEAEEEDDGESEDDAEARRQKNLDSTNAEIAALKASMKRTVDTGPKQKEKPKSALESMIPATSIRGRKRGKATDERGALDLFKQFKSRLEDLPVDEPPATTTNDDAEATNGEPAAPAAADAEDDEAALCDLHFIANCESCRKWDEEKPVGDAEDDGDEDMSWMAKKLTFAKDTKGKDLEWKRKMEEIEVIDPRAKAQELKMERRKGKSERKLAEEDRVRSKR</sequence>
<evidence type="ECO:0000313" key="8">
    <source>
        <dbReference type="Proteomes" id="UP000237631"/>
    </source>
</evidence>
<organism evidence="7 8">
    <name type="scientific">Cercospora berteroae</name>
    <dbReference type="NCBI Taxonomy" id="357750"/>
    <lineage>
        <taxon>Eukaryota</taxon>
        <taxon>Fungi</taxon>
        <taxon>Dikarya</taxon>
        <taxon>Ascomycota</taxon>
        <taxon>Pezizomycotina</taxon>
        <taxon>Dothideomycetes</taxon>
        <taxon>Dothideomycetidae</taxon>
        <taxon>Mycosphaerellales</taxon>
        <taxon>Mycosphaerellaceae</taxon>
        <taxon>Cercospora</taxon>
    </lineage>
</organism>
<dbReference type="EMBL" id="PNEN01000576">
    <property type="protein sequence ID" value="PPJ53764.1"/>
    <property type="molecule type" value="Genomic_DNA"/>
</dbReference>
<feature type="compositionally biased region" description="Basic and acidic residues" evidence="5">
    <location>
        <begin position="319"/>
        <end position="333"/>
    </location>
</feature>
<dbReference type="GO" id="GO:0006457">
    <property type="term" value="P:protein folding"/>
    <property type="evidence" value="ECO:0007669"/>
    <property type="project" value="InterPro"/>
</dbReference>
<comment type="similarity">
    <text evidence="4">Belongs to the cyclophilin-type PPIase family. CWC27 subfamily.</text>
</comment>
<dbReference type="InterPro" id="IPR029000">
    <property type="entry name" value="Cyclophilin-like_dom_sf"/>
</dbReference>
<dbReference type="AlphaFoldDB" id="A0A2S6C1Z7"/>
<evidence type="ECO:0000256" key="2">
    <source>
        <dbReference type="ARBA" id="ARBA00004123"/>
    </source>
</evidence>
<feature type="region of interest" description="Disordered" evidence="5">
    <location>
        <begin position="474"/>
        <end position="502"/>
    </location>
</feature>
<feature type="region of interest" description="Disordered" evidence="5">
    <location>
        <begin position="369"/>
        <end position="402"/>
    </location>
</feature>
<evidence type="ECO:0000256" key="1">
    <source>
        <dbReference type="ARBA" id="ARBA00000971"/>
    </source>
</evidence>
<reference evidence="8" key="1">
    <citation type="journal article" date="2017" name="bioRxiv">
        <title>Conservation of a gene cluster reveals novel cercosporin biosynthetic mechanisms and extends production to the genus Colletotrichum.</title>
        <authorList>
            <person name="de Jonge R."/>
            <person name="Ebert M.K."/>
            <person name="Huitt-Roehl C.R."/>
            <person name="Pal P."/>
            <person name="Suttle J.C."/>
            <person name="Spanner R.E."/>
            <person name="Neubauer J.D."/>
            <person name="Jurick W.M.II."/>
            <person name="Stott K.A."/>
            <person name="Secor G.A."/>
            <person name="Thomma B.P.H.J."/>
            <person name="Van de Peer Y."/>
            <person name="Townsend C.A."/>
            <person name="Bolton M.D."/>
        </authorList>
    </citation>
    <scope>NUCLEOTIDE SEQUENCE [LARGE SCALE GENOMIC DNA]</scope>
    <source>
        <strain evidence="8">CBS538.71</strain>
    </source>
</reference>
<dbReference type="OrthoDB" id="442970at2759"/>
<dbReference type="CDD" id="cd01925">
    <property type="entry name" value="cyclophilin_CeCYP16-like"/>
    <property type="match status" value="1"/>
</dbReference>
<feature type="domain" description="PPIase cyclophilin-type" evidence="6">
    <location>
        <begin position="22"/>
        <end position="172"/>
    </location>
</feature>
<dbReference type="Gene3D" id="2.40.100.10">
    <property type="entry name" value="Cyclophilin-like"/>
    <property type="match status" value="1"/>
</dbReference>
<feature type="compositionally biased region" description="Basic and acidic residues" evidence="5">
    <location>
        <begin position="489"/>
        <end position="502"/>
    </location>
</feature>
<evidence type="ECO:0000313" key="7">
    <source>
        <dbReference type="EMBL" id="PPJ53764.1"/>
    </source>
</evidence>